<reference evidence="6 7" key="1">
    <citation type="submission" date="2020-08" db="EMBL/GenBank/DDBJ databases">
        <title>Novel species isolated from subtropical streams in China.</title>
        <authorList>
            <person name="Lu H."/>
        </authorList>
    </citation>
    <scope>NUCLEOTIDE SEQUENCE [LARGE SCALE GENOMIC DNA]</scope>
    <source>
        <strain evidence="6 7">LX15W</strain>
    </source>
</reference>
<dbReference type="PIRSF" id="PIRSF017617">
    <property type="entry name" value="Thr_aldolase"/>
    <property type="match status" value="1"/>
</dbReference>
<dbReference type="SUPFAM" id="SSF53383">
    <property type="entry name" value="PLP-dependent transferases"/>
    <property type="match status" value="1"/>
</dbReference>
<keyword evidence="7" id="KW-1185">Reference proteome</keyword>
<dbReference type="RefSeq" id="WP_186943086.1">
    <property type="nucleotide sequence ID" value="NZ_JACOGA010000015.1"/>
</dbReference>
<dbReference type="GO" id="GO:0016829">
    <property type="term" value="F:lyase activity"/>
    <property type="evidence" value="ECO:0007669"/>
    <property type="project" value="UniProtKB-KW"/>
</dbReference>
<comment type="caution">
    <text evidence="6">The sequence shown here is derived from an EMBL/GenBank/DDBJ whole genome shotgun (WGS) entry which is preliminary data.</text>
</comment>
<keyword evidence="4" id="KW-0663">Pyridoxal phosphate</keyword>
<dbReference type="EMBL" id="JACOGA010000015">
    <property type="protein sequence ID" value="MBC3875111.1"/>
    <property type="molecule type" value="Genomic_DNA"/>
</dbReference>
<dbReference type="Gene3D" id="3.90.1150.10">
    <property type="entry name" value="Aspartate Aminotransferase, domain 1"/>
    <property type="match status" value="1"/>
</dbReference>
<gene>
    <name evidence="6" type="primary">ltaE</name>
    <name evidence="6" type="ORF">H8K55_16095</name>
</gene>
<sequence length="342" mass="36504">MSSVIDFRSDTVTRPTNAMRIAMSGAAVGDDVYGDDPTVNALEAKMAALTGMESAMLVASGTQSNLVALLTHCGRGDEYIVGQNYHTHLYESGGAASLGSIVPQPVAVEADGSLDLEKIKAVIKPDDVHYAHSKLLSLENTHSGKVLSNAYLQSAIALARTHKMATHLDGARVFNAAVAQQLSVADITAPFDTVSVCCSKGLGAPIGSVLCGPRDFIHAARRWRKMVGGGMRQAGIIAAAIDYALDHHVNRLADDHAHAQQLQHSLGDIAELKVDAAHTNMLYIEFTSAELGLAAGDYLREHGVIISAGKRVRLVTHLDINTQDVLRFVSLLKQFFLERSSA</sequence>
<evidence type="ECO:0000256" key="3">
    <source>
        <dbReference type="ARBA" id="ARBA00011881"/>
    </source>
</evidence>
<evidence type="ECO:0000313" key="6">
    <source>
        <dbReference type="EMBL" id="MBC3875111.1"/>
    </source>
</evidence>
<dbReference type="InterPro" id="IPR001597">
    <property type="entry name" value="ArAA_b-elim_lyase/Thr_aldolase"/>
</dbReference>
<name>A0ABR6YEZ0_9BURK</name>
<dbReference type="InterPro" id="IPR015424">
    <property type="entry name" value="PyrdxlP-dep_Trfase"/>
</dbReference>
<dbReference type="Proteomes" id="UP000624279">
    <property type="component" value="Unassembled WGS sequence"/>
</dbReference>
<dbReference type="EC" id="4.1.2.48" evidence="6"/>
<evidence type="ECO:0000313" key="7">
    <source>
        <dbReference type="Proteomes" id="UP000624279"/>
    </source>
</evidence>
<comment type="subunit">
    <text evidence="3">Homotetramer.</text>
</comment>
<dbReference type="Pfam" id="PF01212">
    <property type="entry name" value="Beta_elim_lyase"/>
    <property type="match status" value="1"/>
</dbReference>
<evidence type="ECO:0000259" key="5">
    <source>
        <dbReference type="Pfam" id="PF01212"/>
    </source>
</evidence>
<dbReference type="PANTHER" id="PTHR48097:SF9">
    <property type="entry name" value="L-THREONINE ALDOLASE"/>
    <property type="match status" value="1"/>
</dbReference>
<dbReference type="NCBIfam" id="NF007825">
    <property type="entry name" value="PRK10534.1"/>
    <property type="match status" value="1"/>
</dbReference>
<comment type="similarity">
    <text evidence="2">Belongs to the threonine aldolase family.</text>
</comment>
<protein>
    <submittedName>
        <fullName evidence="6">Low-specificity L-threonine aldolase</fullName>
        <ecNumber evidence="6">4.1.2.48</ecNumber>
    </submittedName>
</protein>
<keyword evidence="6" id="KW-0456">Lyase</keyword>
<organism evidence="6 7">
    <name type="scientific">Undibacterium flavidum</name>
    <dbReference type="NCBI Taxonomy" id="2762297"/>
    <lineage>
        <taxon>Bacteria</taxon>
        <taxon>Pseudomonadati</taxon>
        <taxon>Pseudomonadota</taxon>
        <taxon>Betaproteobacteria</taxon>
        <taxon>Burkholderiales</taxon>
        <taxon>Oxalobacteraceae</taxon>
        <taxon>Undibacterium</taxon>
    </lineage>
</organism>
<dbReference type="NCBIfam" id="NF041359">
    <property type="entry name" value="GntG_guanitoxin"/>
    <property type="match status" value="1"/>
</dbReference>
<dbReference type="InterPro" id="IPR023603">
    <property type="entry name" value="Low_specificity_L-TA-like"/>
</dbReference>
<accession>A0ABR6YEZ0</accession>
<evidence type="ECO:0000256" key="1">
    <source>
        <dbReference type="ARBA" id="ARBA00001933"/>
    </source>
</evidence>
<dbReference type="PANTHER" id="PTHR48097">
    <property type="entry name" value="L-THREONINE ALDOLASE-RELATED"/>
    <property type="match status" value="1"/>
</dbReference>
<evidence type="ECO:0000256" key="4">
    <source>
        <dbReference type="ARBA" id="ARBA00022898"/>
    </source>
</evidence>
<dbReference type="InterPro" id="IPR015421">
    <property type="entry name" value="PyrdxlP-dep_Trfase_major"/>
</dbReference>
<proteinExistence type="inferred from homology"/>
<dbReference type="Gene3D" id="3.40.640.10">
    <property type="entry name" value="Type I PLP-dependent aspartate aminotransferase-like (Major domain)"/>
    <property type="match status" value="1"/>
</dbReference>
<feature type="domain" description="Aromatic amino acid beta-eliminating lyase/threonine aldolase" evidence="5">
    <location>
        <begin position="6"/>
        <end position="285"/>
    </location>
</feature>
<evidence type="ECO:0000256" key="2">
    <source>
        <dbReference type="ARBA" id="ARBA00006966"/>
    </source>
</evidence>
<dbReference type="InterPro" id="IPR015422">
    <property type="entry name" value="PyrdxlP-dep_Trfase_small"/>
</dbReference>
<comment type="cofactor">
    <cofactor evidence="1">
        <name>pyridoxal 5'-phosphate</name>
        <dbReference type="ChEBI" id="CHEBI:597326"/>
    </cofactor>
</comment>